<proteinExistence type="predicted"/>
<organism evidence="2 3">
    <name type="scientific">Cricetulus griseus</name>
    <name type="common">Chinese hamster</name>
    <name type="synonym">Cricetulus barabensis griseus</name>
    <dbReference type="NCBI Taxonomy" id="10029"/>
    <lineage>
        <taxon>Eukaryota</taxon>
        <taxon>Metazoa</taxon>
        <taxon>Chordata</taxon>
        <taxon>Craniata</taxon>
        <taxon>Vertebrata</taxon>
        <taxon>Euteleostomi</taxon>
        <taxon>Mammalia</taxon>
        <taxon>Eutheria</taxon>
        <taxon>Euarchontoglires</taxon>
        <taxon>Glires</taxon>
        <taxon>Rodentia</taxon>
        <taxon>Myomorpha</taxon>
        <taxon>Muroidea</taxon>
        <taxon>Cricetidae</taxon>
        <taxon>Cricetinae</taxon>
        <taxon>Cricetulus</taxon>
    </lineage>
</organism>
<reference evidence="2" key="2">
    <citation type="journal article" date="2020" name="Biotechnol. Bioeng.">
        <title>Chromosome-scale scaffolds for the Chinese hamster reference genome assembly to facilitate the study of the CHO epigenome.</title>
        <authorList>
            <person name="Hilliard W."/>
            <person name="MacDonald M."/>
            <person name="Lee K.H."/>
        </authorList>
    </citation>
    <scope>NUCLEOTIDE SEQUENCE [LARGE SCALE GENOMIC DNA]</scope>
    <source>
        <strain evidence="2">17A/GY</strain>
    </source>
</reference>
<sequence>MPAHSPLPRRRPSQARQEYWLSGVPACRRAWDSWKSQATGSPALLVLGDLGSRTCNSGGSRPGHEEESFRSAHAGLGLGLGWGSVARAPLCSPPPPASSPLLRRRAFLGRHLFATSSFLSRLAPERVNLFGLGSQLLSNLRRPSWAAPPHRRNPPSRPPGPRIHDTRACNLFKGVVESTFRKQPAHRRRGSSPVAFSPLGSLFACVVWERHSWRR</sequence>
<accession>A0A9J7H678</accession>
<dbReference type="RefSeq" id="XP_035304640.1">
    <property type="nucleotide sequence ID" value="XM_035448749.1"/>
</dbReference>
<dbReference type="Proteomes" id="UP001108280">
    <property type="component" value="Chromosome 8"/>
</dbReference>
<evidence type="ECO:0000313" key="4">
    <source>
        <dbReference type="RefSeq" id="XP_035304639.1"/>
    </source>
</evidence>
<dbReference type="RefSeq" id="XP_035304638.1">
    <property type="nucleotide sequence ID" value="XM_035448747.1"/>
</dbReference>
<evidence type="ECO:0000313" key="5">
    <source>
        <dbReference type="RefSeq" id="XP_035304640.1"/>
    </source>
</evidence>
<keyword evidence="2" id="KW-1185">Reference proteome</keyword>
<feature type="region of interest" description="Disordered" evidence="1">
    <location>
        <begin position="143"/>
        <end position="164"/>
    </location>
</feature>
<dbReference type="KEGG" id="cge:118237764"/>
<dbReference type="GeneID" id="118237764"/>
<protein>
    <submittedName>
        <fullName evidence="3 4">Uncharacterized protein LOC118237764</fullName>
    </submittedName>
</protein>
<name>A0A9J7H678_CRIGR</name>
<evidence type="ECO:0000313" key="3">
    <source>
        <dbReference type="RefSeq" id="XP_035304638.1"/>
    </source>
</evidence>
<evidence type="ECO:0000313" key="2">
    <source>
        <dbReference type="Proteomes" id="UP001108280"/>
    </source>
</evidence>
<dbReference type="RefSeq" id="XP_035304639.1">
    <property type="nucleotide sequence ID" value="XM_035448748.1"/>
</dbReference>
<reference evidence="2" key="1">
    <citation type="journal article" date="2018" name="Biotechnol. Bioeng.">
        <title>A reference genome of the Chinese hamster based on a hybrid assembly strategy.</title>
        <authorList>
            <person name="Rupp O."/>
            <person name="MacDonald M.L."/>
            <person name="Li S."/>
            <person name="Dhiman H."/>
            <person name="Polson S."/>
            <person name="Griep S."/>
            <person name="Heffner K."/>
            <person name="Hernandez I."/>
            <person name="Brinkrolf K."/>
            <person name="Jadhav V."/>
            <person name="Samoudi M."/>
            <person name="Hao H."/>
            <person name="Kingham B."/>
            <person name="Goesmann A."/>
            <person name="Betenbaugh M.J."/>
            <person name="Lewis N.E."/>
            <person name="Borth N."/>
            <person name="Lee K.H."/>
        </authorList>
    </citation>
    <scope>NUCLEOTIDE SEQUENCE [LARGE SCALE GENOMIC DNA]</scope>
    <source>
        <strain evidence="2">17A/GY</strain>
    </source>
</reference>
<gene>
    <name evidence="3 4 5" type="primary">LOC118237764</name>
</gene>
<evidence type="ECO:0000256" key="1">
    <source>
        <dbReference type="SAM" id="MobiDB-lite"/>
    </source>
</evidence>
<dbReference type="AlphaFoldDB" id="A0A9J7H678"/>
<reference evidence="3 4" key="3">
    <citation type="submission" date="2025-04" db="UniProtKB">
        <authorList>
            <consortium name="RefSeq"/>
        </authorList>
    </citation>
    <scope>IDENTIFICATION</scope>
    <source>
        <strain evidence="3 4">17A/GY</strain>
        <tissue evidence="3 4">Liver</tissue>
    </source>
</reference>